<feature type="transmembrane region" description="Helical" evidence="1">
    <location>
        <begin position="20"/>
        <end position="41"/>
    </location>
</feature>
<dbReference type="InterPro" id="IPR045339">
    <property type="entry name" value="DUF6534"/>
</dbReference>
<feature type="transmembrane region" description="Helical" evidence="1">
    <location>
        <begin position="107"/>
        <end position="126"/>
    </location>
</feature>
<protein>
    <recommendedName>
        <fullName evidence="2">DUF6534 domain-containing protein</fullName>
    </recommendedName>
</protein>
<dbReference type="AlphaFoldDB" id="A0A4R0RFR7"/>
<keyword evidence="1" id="KW-1133">Transmembrane helix</keyword>
<feature type="transmembrane region" description="Helical" evidence="1">
    <location>
        <begin position="62"/>
        <end position="82"/>
    </location>
</feature>
<feature type="transmembrane region" description="Helical" evidence="1">
    <location>
        <begin position="258"/>
        <end position="276"/>
    </location>
</feature>
<gene>
    <name evidence="3" type="ORF">EIP91_006782</name>
</gene>
<evidence type="ECO:0000259" key="2">
    <source>
        <dbReference type="Pfam" id="PF20152"/>
    </source>
</evidence>
<dbReference type="Proteomes" id="UP000292702">
    <property type="component" value="Unassembled WGS sequence"/>
</dbReference>
<evidence type="ECO:0000256" key="1">
    <source>
        <dbReference type="SAM" id="Phobius"/>
    </source>
</evidence>
<feature type="transmembrane region" description="Helical" evidence="1">
    <location>
        <begin position="133"/>
        <end position="154"/>
    </location>
</feature>
<sequence>MSSDPPTPPPFVSFPQLHPVPFLGPMVAGIFIQAIETGIVLNQSFTFWSRAEPAEPTVIRAMVLFVTLVAIFQTSTAFYAFWLSHVENYGNWAFVTTFMWVDKVSPLVVYMRYGGTGPGLLGLALLEYYAQELFGAVWLLSVATSITTTVITMTTKFSVLVENVNTLPKIKPNVPFILALTSSALLDMSITAILLYSLSKAKAHIHSTRFRRVMRRLVILIWEAAVPPCVCAVIAVVTYLTMVPISMQSPVNMNWWDLMFQAILGKLYVISLFVTLNGKATLAETVHSTNDGLTRAAWVTDTPLQINI</sequence>
<name>A0A4R0RFR7_9APHY</name>
<organism evidence="3 4">
    <name type="scientific">Steccherinum ochraceum</name>
    <dbReference type="NCBI Taxonomy" id="92696"/>
    <lineage>
        <taxon>Eukaryota</taxon>
        <taxon>Fungi</taxon>
        <taxon>Dikarya</taxon>
        <taxon>Basidiomycota</taxon>
        <taxon>Agaricomycotina</taxon>
        <taxon>Agaricomycetes</taxon>
        <taxon>Polyporales</taxon>
        <taxon>Steccherinaceae</taxon>
        <taxon>Steccherinum</taxon>
    </lineage>
</organism>
<dbReference type="PANTHER" id="PTHR40465:SF1">
    <property type="entry name" value="DUF6534 DOMAIN-CONTAINING PROTEIN"/>
    <property type="match status" value="1"/>
</dbReference>
<keyword evidence="1" id="KW-0812">Transmembrane</keyword>
<comment type="caution">
    <text evidence="3">The sequence shown here is derived from an EMBL/GenBank/DDBJ whole genome shotgun (WGS) entry which is preliminary data.</text>
</comment>
<feature type="domain" description="DUF6534" evidence="2">
    <location>
        <begin position="183"/>
        <end position="279"/>
    </location>
</feature>
<feature type="transmembrane region" description="Helical" evidence="1">
    <location>
        <begin position="217"/>
        <end position="238"/>
    </location>
</feature>
<keyword evidence="1" id="KW-0472">Membrane</keyword>
<accession>A0A4R0RFR7</accession>
<dbReference type="Pfam" id="PF20152">
    <property type="entry name" value="DUF6534"/>
    <property type="match status" value="1"/>
</dbReference>
<feature type="transmembrane region" description="Helical" evidence="1">
    <location>
        <begin position="174"/>
        <end position="196"/>
    </location>
</feature>
<keyword evidence="4" id="KW-1185">Reference proteome</keyword>
<evidence type="ECO:0000313" key="4">
    <source>
        <dbReference type="Proteomes" id="UP000292702"/>
    </source>
</evidence>
<dbReference type="PANTHER" id="PTHR40465">
    <property type="entry name" value="CHROMOSOME 1, WHOLE GENOME SHOTGUN SEQUENCE"/>
    <property type="match status" value="1"/>
</dbReference>
<dbReference type="EMBL" id="RWJN01000365">
    <property type="protein sequence ID" value="TCD62508.1"/>
    <property type="molecule type" value="Genomic_DNA"/>
</dbReference>
<reference evidence="3 4" key="1">
    <citation type="submission" date="2018-11" db="EMBL/GenBank/DDBJ databases">
        <title>Genome assembly of Steccherinum ochraceum LE-BIN_3174, the white-rot fungus of the Steccherinaceae family (The Residual Polyporoid clade, Polyporales, Basidiomycota).</title>
        <authorList>
            <person name="Fedorova T.V."/>
            <person name="Glazunova O.A."/>
            <person name="Landesman E.O."/>
            <person name="Moiseenko K.V."/>
            <person name="Psurtseva N.V."/>
            <person name="Savinova O.S."/>
            <person name="Shakhova N.V."/>
            <person name="Tyazhelova T.V."/>
            <person name="Vasina D.V."/>
        </authorList>
    </citation>
    <scope>NUCLEOTIDE SEQUENCE [LARGE SCALE GENOMIC DNA]</scope>
    <source>
        <strain evidence="3 4">LE-BIN_3174</strain>
    </source>
</reference>
<proteinExistence type="predicted"/>
<evidence type="ECO:0000313" key="3">
    <source>
        <dbReference type="EMBL" id="TCD62508.1"/>
    </source>
</evidence>
<dbReference type="STRING" id="92696.A0A4R0RFR7"/>
<dbReference type="OrthoDB" id="3155837at2759"/>